<evidence type="ECO:0000313" key="11">
    <source>
        <dbReference type="Proteomes" id="UP000827889"/>
    </source>
</evidence>
<keyword evidence="5" id="KW-0779">Telomere</keyword>
<keyword evidence="6" id="KW-0238">DNA-binding</keyword>
<evidence type="ECO:0000256" key="9">
    <source>
        <dbReference type="SAM" id="SignalP"/>
    </source>
</evidence>
<dbReference type="KEGG" id="rarg:115740279"/>
<comment type="subcellular location">
    <subcellularLocation>
        <location evidence="2">Chromosome</location>
        <location evidence="2">Telomere</location>
    </subcellularLocation>
    <subcellularLocation>
        <location evidence="1">Nucleus</location>
    </subcellularLocation>
</comment>
<dbReference type="AlphaFoldDB" id="A0A8B8P4E4"/>
<reference evidence="12" key="2">
    <citation type="submission" date="2025-08" db="UniProtKB">
        <authorList>
            <consortium name="RefSeq"/>
        </authorList>
    </citation>
    <scope>IDENTIFICATION</scope>
    <source>
        <tissue evidence="12">Leaf</tissue>
    </source>
</reference>
<dbReference type="GO" id="GO:0005634">
    <property type="term" value="C:nucleus"/>
    <property type="evidence" value="ECO:0007669"/>
    <property type="project" value="UniProtKB-SubCell"/>
</dbReference>
<dbReference type="SUPFAM" id="SSF50249">
    <property type="entry name" value="Nucleic acid-binding proteins"/>
    <property type="match status" value="1"/>
</dbReference>
<evidence type="ECO:0000256" key="2">
    <source>
        <dbReference type="ARBA" id="ARBA00004574"/>
    </source>
</evidence>
<dbReference type="GO" id="GO:0003677">
    <property type="term" value="F:DNA binding"/>
    <property type="evidence" value="ECO:0007669"/>
    <property type="project" value="UniProtKB-KW"/>
</dbReference>
<dbReference type="RefSeq" id="XP_030529626.2">
    <property type="nucleotide sequence ID" value="XM_030673766.2"/>
</dbReference>
<evidence type="ECO:0000256" key="4">
    <source>
        <dbReference type="ARBA" id="ARBA00022454"/>
    </source>
</evidence>
<feature type="chain" id="PRO_5045309946" description="CST complex subunit STN1" evidence="9">
    <location>
        <begin position="22"/>
        <end position="175"/>
    </location>
</feature>
<gene>
    <name evidence="12" type="primary">LOC115740279</name>
</gene>
<feature type="domain" description="OB" evidence="10">
    <location>
        <begin position="45"/>
        <end position="132"/>
    </location>
</feature>
<reference evidence="11" key="1">
    <citation type="submission" date="2025-05" db="UniProtKB">
        <authorList>
            <consortium name="RefSeq"/>
        </authorList>
    </citation>
    <scope>NUCLEOTIDE SEQUENCE [LARGE SCALE GENOMIC DNA]</scope>
</reference>
<keyword evidence="4" id="KW-0158">Chromosome</keyword>
<dbReference type="GeneID" id="115740279"/>
<dbReference type="Pfam" id="PF01336">
    <property type="entry name" value="tRNA_anti-codon"/>
    <property type="match status" value="1"/>
</dbReference>
<dbReference type="PANTHER" id="PTHR13989">
    <property type="entry name" value="REPLICATION PROTEIN A-RELATED"/>
    <property type="match status" value="1"/>
</dbReference>
<evidence type="ECO:0000256" key="8">
    <source>
        <dbReference type="ARBA" id="ARBA00030039"/>
    </source>
</evidence>
<proteinExistence type="predicted"/>
<dbReference type="Proteomes" id="UP000827889">
    <property type="component" value="Chromosome 1"/>
</dbReference>
<evidence type="ECO:0000256" key="1">
    <source>
        <dbReference type="ARBA" id="ARBA00004123"/>
    </source>
</evidence>
<evidence type="ECO:0000256" key="6">
    <source>
        <dbReference type="ARBA" id="ARBA00023125"/>
    </source>
</evidence>
<dbReference type="PANTHER" id="PTHR13989:SF33">
    <property type="entry name" value="CST COMPLEX SUBUNIT STN1"/>
    <property type="match status" value="1"/>
</dbReference>
<dbReference type="InterPro" id="IPR012340">
    <property type="entry name" value="NA-bd_OB-fold"/>
</dbReference>
<keyword evidence="9" id="KW-0732">Signal</keyword>
<keyword evidence="7" id="KW-0539">Nucleus</keyword>
<feature type="signal peptide" evidence="9">
    <location>
        <begin position="1"/>
        <end position="21"/>
    </location>
</feature>
<accession>A0A8B8P4E4</accession>
<dbReference type="GO" id="GO:0000781">
    <property type="term" value="C:chromosome, telomeric region"/>
    <property type="evidence" value="ECO:0007669"/>
    <property type="project" value="UniProtKB-SubCell"/>
</dbReference>
<dbReference type="InterPro" id="IPR040260">
    <property type="entry name" value="RFA2-like"/>
</dbReference>
<sequence>MDKSLFLVHVKLLAFDLLSLAQSPTNPPTFSLDHRFSISRAEALGVVVSREHKPGRFLKFAVDDGTGCVPCVLWLNHATSPYFARQRPQGVRQIAEVANGQASLVKLGSVARVRGRITSYRGEVQITVSRVVVERDPNAEVLHWLDCLKLARRVYGKPTTMRNTLHGLCPMDKMT</sequence>
<evidence type="ECO:0000313" key="12">
    <source>
        <dbReference type="RefSeq" id="XP_030529626.2"/>
    </source>
</evidence>
<evidence type="ECO:0000256" key="5">
    <source>
        <dbReference type="ARBA" id="ARBA00022895"/>
    </source>
</evidence>
<dbReference type="InterPro" id="IPR004365">
    <property type="entry name" value="NA-bd_OB_tRNA"/>
</dbReference>
<evidence type="ECO:0000259" key="10">
    <source>
        <dbReference type="Pfam" id="PF01336"/>
    </source>
</evidence>
<evidence type="ECO:0000256" key="3">
    <source>
        <dbReference type="ARBA" id="ARBA00017411"/>
    </source>
</evidence>
<protein>
    <recommendedName>
        <fullName evidence="3">CST complex subunit STN1</fullName>
    </recommendedName>
    <alternativeName>
        <fullName evidence="8">Suppressor of cdc thirteen homolog</fullName>
    </alternativeName>
</protein>
<keyword evidence="11" id="KW-1185">Reference proteome</keyword>
<dbReference type="Gene3D" id="2.40.50.140">
    <property type="entry name" value="Nucleic acid-binding proteins"/>
    <property type="match status" value="1"/>
</dbReference>
<evidence type="ECO:0000256" key="7">
    <source>
        <dbReference type="ARBA" id="ARBA00023242"/>
    </source>
</evidence>
<name>A0A8B8P4E4_9MYRT</name>
<organism evidence="11 12">
    <name type="scientific">Rhodamnia argentea</name>
    <dbReference type="NCBI Taxonomy" id="178133"/>
    <lineage>
        <taxon>Eukaryota</taxon>
        <taxon>Viridiplantae</taxon>
        <taxon>Streptophyta</taxon>
        <taxon>Embryophyta</taxon>
        <taxon>Tracheophyta</taxon>
        <taxon>Spermatophyta</taxon>
        <taxon>Magnoliopsida</taxon>
        <taxon>eudicotyledons</taxon>
        <taxon>Gunneridae</taxon>
        <taxon>Pentapetalae</taxon>
        <taxon>rosids</taxon>
        <taxon>malvids</taxon>
        <taxon>Myrtales</taxon>
        <taxon>Myrtaceae</taxon>
        <taxon>Myrtoideae</taxon>
        <taxon>Myrteae</taxon>
        <taxon>Australasian group</taxon>
        <taxon>Rhodamnia</taxon>
    </lineage>
</organism>